<reference evidence="3" key="1">
    <citation type="journal article" date="2019" name="Int. J. Syst. Evol. Microbiol.">
        <title>The Global Catalogue of Microorganisms (GCM) 10K type strain sequencing project: providing services to taxonomists for standard genome sequencing and annotation.</title>
        <authorList>
            <consortium name="The Broad Institute Genomics Platform"/>
            <consortium name="The Broad Institute Genome Sequencing Center for Infectious Disease"/>
            <person name="Wu L."/>
            <person name="Ma J."/>
        </authorList>
    </citation>
    <scope>NUCLEOTIDE SEQUENCE [LARGE SCALE GENOMIC DNA]</scope>
    <source>
        <strain evidence="3">JCM 19015</strain>
    </source>
</reference>
<dbReference type="Proteomes" id="UP001500121">
    <property type="component" value="Unassembled WGS sequence"/>
</dbReference>
<name>A0ABP8YZD4_9MICO</name>
<evidence type="ECO:0000259" key="1">
    <source>
        <dbReference type="PROSITE" id="PS50943"/>
    </source>
</evidence>
<organism evidence="2 3">
    <name type="scientific">Amnibacterium soli</name>
    <dbReference type="NCBI Taxonomy" id="1282736"/>
    <lineage>
        <taxon>Bacteria</taxon>
        <taxon>Bacillati</taxon>
        <taxon>Actinomycetota</taxon>
        <taxon>Actinomycetes</taxon>
        <taxon>Micrococcales</taxon>
        <taxon>Microbacteriaceae</taxon>
        <taxon>Amnibacterium</taxon>
    </lineage>
</organism>
<dbReference type="RefSeq" id="WP_345479646.1">
    <property type="nucleotide sequence ID" value="NZ_BAABLP010000001.1"/>
</dbReference>
<dbReference type="EMBL" id="BAABLP010000001">
    <property type="protein sequence ID" value="GAA4739504.1"/>
    <property type="molecule type" value="Genomic_DNA"/>
</dbReference>
<feature type="domain" description="HTH cro/C1-type" evidence="1">
    <location>
        <begin position="150"/>
        <end position="170"/>
    </location>
</feature>
<accession>A0ABP8YZD4</accession>
<protein>
    <recommendedName>
        <fullName evidence="1">HTH cro/C1-type domain-containing protein</fullName>
    </recommendedName>
</protein>
<proteinExistence type="predicted"/>
<evidence type="ECO:0000313" key="2">
    <source>
        <dbReference type="EMBL" id="GAA4739504.1"/>
    </source>
</evidence>
<comment type="caution">
    <text evidence="2">The sequence shown here is derived from an EMBL/GenBank/DDBJ whole genome shotgun (WGS) entry which is preliminary data.</text>
</comment>
<gene>
    <name evidence="2" type="ORF">GCM10025783_07870</name>
</gene>
<keyword evidence="3" id="KW-1185">Reference proteome</keyword>
<dbReference type="PROSITE" id="PS50943">
    <property type="entry name" value="HTH_CROC1"/>
    <property type="match status" value="1"/>
</dbReference>
<dbReference type="CDD" id="cd00093">
    <property type="entry name" value="HTH_XRE"/>
    <property type="match status" value="1"/>
</dbReference>
<evidence type="ECO:0000313" key="3">
    <source>
        <dbReference type="Proteomes" id="UP001500121"/>
    </source>
</evidence>
<dbReference type="InterPro" id="IPR001387">
    <property type="entry name" value="Cro/C1-type_HTH"/>
</dbReference>
<sequence length="200" mass="20763">MFVCTVDQIDSRGTDDDAVAPILADRAVWRARGAVLGPDRTAGDEFQLVFEDAAAVLPAALRLRREGPWSVGIGVGGVRTPFPATTGEARGDGFLTARAAVDAAKRTPHHLAVVGPDPAASEGVTALIGLLLEVRSRRSPEGWEVADLLEQGLSQAAVAERLGVTPQAISLRARAAAVRLEREALPALVAALAALDAPAP</sequence>